<feature type="compositionally biased region" description="Pro residues" evidence="1">
    <location>
        <begin position="337"/>
        <end position="352"/>
    </location>
</feature>
<evidence type="ECO:0000256" key="2">
    <source>
        <dbReference type="SAM" id="SignalP"/>
    </source>
</evidence>
<keyword evidence="4" id="KW-1185">Reference proteome</keyword>
<dbReference type="Proteomes" id="UP001596060">
    <property type="component" value="Unassembled WGS sequence"/>
</dbReference>
<comment type="caution">
    <text evidence="3">The sequence shown here is derived from an EMBL/GenBank/DDBJ whole genome shotgun (WGS) entry which is preliminary data.</text>
</comment>
<feature type="chain" id="PRO_5046124779" description="DUF2066 domain-containing protein" evidence="2">
    <location>
        <begin position="20"/>
        <end position="352"/>
    </location>
</feature>
<dbReference type="EMBL" id="JBHSLU010000063">
    <property type="protein sequence ID" value="MFC5507541.1"/>
    <property type="molecule type" value="Genomic_DNA"/>
</dbReference>
<reference evidence="4" key="1">
    <citation type="journal article" date="2019" name="Int. J. Syst. Evol. Microbiol.">
        <title>The Global Catalogue of Microorganisms (GCM) 10K type strain sequencing project: providing services to taxonomists for standard genome sequencing and annotation.</title>
        <authorList>
            <consortium name="The Broad Institute Genomics Platform"/>
            <consortium name="The Broad Institute Genome Sequencing Center for Infectious Disease"/>
            <person name="Wu L."/>
            <person name="Ma J."/>
        </authorList>
    </citation>
    <scope>NUCLEOTIDE SEQUENCE [LARGE SCALE GENOMIC DNA]</scope>
    <source>
        <strain evidence="4">CCUG 43117</strain>
    </source>
</reference>
<evidence type="ECO:0000313" key="3">
    <source>
        <dbReference type="EMBL" id="MFC5507541.1"/>
    </source>
</evidence>
<organism evidence="3 4">
    <name type="scientific">Bosea massiliensis</name>
    <dbReference type="NCBI Taxonomy" id="151419"/>
    <lineage>
        <taxon>Bacteria</taxon>
        <taxon>Pseudomonadati</taxon>
        <taxon>Pseudomonadota</taxon>
        <taxon>Alphaproteobacteria</taxon>
        <taxon>Hyphomicrobiales</taxon>
        <taxon>Boseaceae</taxon>
        <taxon>Bosea</taxon>
    </lineage>
</organism>
<gene>
    <name evidence="3" type="ORF">ACFPN9_20065</name>
</gene>
<accession>A0ABW0P4B6</accession>
<evidence type="ECO:0000256" key="1">
    <source>
        <dbReference type="SAM" id="MobiDB-lite"/>
    </source>
</evidence>
<dbReference type="RefSeq" id="WP_377817475.1">
    <property type="nucleotide sequence ID" value="NZ_JBHSLU010000063.1"/>
</dbReference>
<sequence length="352" mass="38309">MKRLLVIAFALATSTLAFATDRPTDQEILKAAQDQGIANLATASGQPGDPSAWRIKGVLIKSDADPKSTDPLAVYAQVEATTDLFLEARKIDGKTIVTPTFQTGAGISIPGKMLFQRVGFFTRSWEIKFAWNNALPPGTPLATFENAISSQSDEGRALSMKVAADIKADLDRQVAESANRTAKFELDRAAAQQSMERVQQKDEADITAALAKFVGKWLPYTIVTPTEDPKNPKSEFRAVRIDEIGADGAVLTLLLGSDEQAKRAPVKATVGDGRLNFRDSDDCQVDVAPSRRENGELFMLFGSRLCNVARQHLSIVLEERTPKQVSEFVMRMKNSPSPAPSKPALPLPNLKP</sequence>
<feature type="signal peptide" evidence="2">
    <location>
        <begin position="1"/>
        <end position="19"/>
    </location>
</feature>
<name>A0ABW0P4B6_9HYPH</name>
<evidence type="ECO:0000313" key="4">
    <source>
        <dbReference type="Proteomes" id="UP001596060"/>
    </source>
</evidence>
<protein>
    <recommendedName>
        <fullName evidence="5">DUF2066 domain-containing protein</fullName>
    </recommendedName>
</protein>
<proteinExistence type="predicted"/>
<keyword evidence="2" id="KW-0732">Signal</keyword>
<feature type="region of interest" description="Disordered" evidence="1">
    <location>
        <begin position="332"/>
        <end position="352"/>
    </location>
</feature>
<evidence type="ECO:0008006" key="5">
    <source>
        <dbReference type="Google" id="ProtNLM"/>
    </source>
</evidence>